<reference evidence="1" key="1">
    <citation type="submission" date="2020-04" db="EMBL/GenBank/DDBJ databases">
        <authorList>
            <person name="Chiriac C."/>
            <person name="Salcher M."/>
            <person name="Ghai R."/>
            <person name="Kavagutti S V."/>
        </authorList>
    </citation>
    <scope>NUCLEOTIDE SEQUENCE</scope>
</reference>
<name>A0A6J5NSP0_9CAUD</name>
<sequence length="414" mass="41947">MPQEATDFPTAITFARTGAAEFLGSDGLIQSVAEDVAAFAYDATGAALGVVIEGATAHLLANTSDPHTILTTLTNATLDDDAAVAPDGTTTAVALIEDTTASAAHYLFGTFTSSPSISAGANRNWSFFVKPNGRTKIYAALYDASAQSNFILTTLDLSAGTAIGTVGGAGVLVAAPAPVSYPSGWWRVSLIGTPNPASSGALRPRVQLLSDGGSINYTGNGTSGVYLWGHNIHAGASVRSFCAMAGTTRTRGADLLSVNNLGTIFGATGGTFKMEFIVPGAAPAGANRTIMHMDDGSTDNSYDLRIDAGTRNVACVVRAGGAEVADVVAGVAVDGSRNVVAFSYTTDGFRISLNGAAAVSDISGAVPTGLTAMYLGASDDAGSDPLDGILYGAERRRSSMGAADVAAFSAYPVE</sequence>
<organism evidence="1">
    <name type="scientific">uncultured Caudovirales phage</name>
    <dbReference type="NCBI Taxonomy" id="2100421"/>
    <lineage>
        <taxon>Viruses</taxon>
        <taxon>Duplodnaviria</taxon>
        <taxon>Heunggongvirae</taxon>
        <taxon>Uroviricota</taxon>
        <taxon>Caudoviricetes</taxon>
        <taxon>Peduoviridae</taxon>
        <taxon>Maltschvirus</taxon>
        <taxon>Maltschvirus maltsch</taxon>
    </lineage>
</organism>
<dbReference type="EMBL" id="LR796727">
    <property type="protein sequence ID" value="CAB4162389.1"/>
    <property type="molecule type" value="Genomic_DNA"/>
</dbReference>
<evidence type="ECO:0000313" key="1">
    <source>
        <dbReference type="EMBL" id="CAB4162389.1"/>
    </source>
</evidence>
<gene>
    <name evidence="1" type="ORF">UFOVP786_47</name>
</gene>
<protein>
    <recommendedName>
        <fullName evidence="2">Concanavalin A-like lectin/glucanases superfamily</fullName>
    </recommendedName>
</protein>
<proteinExistence type="predicted"/>
<evidence type="ECO:0008006" key="2">
    <source>
        <dbReference type="Google" id="ProtNLM"/>
    </source>
</evidence>
<accession>A0A6J5NSP0</accession>